<evidence type="ECO:0000313" key="2">
    <source>
        <dbReference type="EMBL" id="MDP1447214.1"/>
    </source>
</evidence>
<keyword evidence="1" id="KW-1133">Transmembrane helix</keyword>
<evidence type="ECO:0008006" key="4">
    <source>
        <dbReference type="Google" id="ProtNLM"/>
    </source>
</evidence>
<name>A0AAW8AVE5_ACILW</name>
<evidence type="ECO:0000256" key="1">
    <source>
        <dbReference type="SAM" id="Phobius"/>
    </source>
</evidence>
<dbReference type="EMBL" id="JAUUUS010000040">
    <property type="protein sequence ID" value="MDP1447214.1"/>
    <property type="molecule type" value="Genomic_DNA"/>
</dbReference>
<sequence>MFLKNKENIENKFWLAVCLLTILVIVISAISLPFTDDTLSFIKDVSGTAATILTAYTAVILFQDWRDIKKTEILSQHSNEVFPILNDLASSLFFLKNSLVCTIDQFYKLKEYERENES</sequence>
<feature type="transmembrane region" description="Helical" evidence="1">
    <location>
        <begin position="45"/>
        <end position="62"/>
    </location>
</feature>
<reference evidence="2" key="1">
    <citation type="submission" date="2023-07" db="EMBL/GenBank/DDBJ databases">
        <title>Dynamics of blaOXA-23 gene transmission in Acinetobacter spp. from contaminated veterinary surfaces.</title>
        <authorList>
            <person name="Moreira Da Silva J."/>
            <person name="Menezes J."/>
            <person name="Fernandes L."/>
            <person name="Marques C."/>
            <person name="Amaral A."/>
            <person name="Timofte D."/>
            <person name="Pomba C."/>
        </authorList>
    </citation>
    <scope>NUCLEOTIDE SEQUENCE</scope>
    <source>
        <strain evidence="2">CMVB11Z4A1</strain>
    </source>
</reference>
<keyword evidence="1" id="KW-0472">Membrane</keyword>
<proteinExistence type="predicted"/>
<comment type="caution">
    <text evidence="2">The sequence shown here is derived from an EMBL/GenBank/DDBJ whole genome shotgun (WGS) entry which is preliminary data.</text>
</comment>
<organism evidence="2 3">
    <name type="scientific">Acinetobacter lwoffii</name>
    <dbReference type="NCBI Taxonomy" id="28090"/>
    <lineage>
        <taxon>Bacteria</taxon>
        <taxon>Pseudomonadati</taxon>
        <taxon>Pseudomonadota</taxon>
        <taxon>Gammaproteobacteria</taxon>
        <taxon>Moraxellales</taxon>
        <taxon>Moraxellaceae</taxon>
        <taxon>Acinetobacter</taxon>
    </lineage>
</organism>
<accession>A0AAW8AVE5</accession>
<dbReference type="RefSeq" id="WP_005253211.1">
    <property type="nucleotide sequence ID" value="NZ_JAUUUS010000040.1"/>
</dbReference>
<evidence type="ECO:0000313" key="3">
    <source>
        <dbReference type="Proteomes" id="UP001242129"/>
    </source>
</evidence>
<keyword evidence="1" id="KW-0812">Transmembrane</keyword>
<dbReference type="AlphaFoldDB" id="A0AAW8AVE5"/>
<feature type="transmembrane region" description="Helical" evidence="1">
    <location>
        <begin position="12"/>
        <end position="33"/>
    </location>
</feature>
<protein>
    <recommendedName>
        <fullName evidence="4">DUF4231 domain-containing protein</fullName>
    </recommendedName>
</protein>
<dbReference type="Proteomes" id="UP001242129">
    <property type="component" value="Unassembled WGS sequence"/>
</dbReference>
<gene>
    <name evidence="2" type="ORF">Q8G51_05140</name>
</gene>